<sequence>MMFANLLRFVVTASALTVAYGQVLANGNYQIKNVQEGTFALNFNGMGNPTTITFHNLSSVEASEFTWHVAKDDGDSGFTLTNVGSGNTAAVTTQEVGAQVNGLVNTATQFAIEPAGNGNFVIKSPNADLLWAVFEDRTFQFVPFLEPASGGDEEKFQFIAV</sequence>
<proteinExistence type="predicted"/>
<dbReference type="EMBL" id="JAACJJ010000056">
    <property type="protein sequence ID" value="KAF5312944.1"/>
    <property type="molecule type" value="Genomic_DNA"/>
</dbReference>
<reference evidence="3 4" key="1">
    <citation type="journal article" date="2020" name="ISME J.">
        <title>Uncovering the hidden diversity of litter-decomposition mechanisms in mushroom-forming fungi.</title>
        <authorList>
            <person name="Floudas D."/>
            <person name="Bentzer J."/>
            <person name="Ahren D."/>
            <person name="Johansson T."/>
            <person name="Persson P."/>
            <person name="Tunlid A."/>
        </authorList>
    </citation>
    <scope>NUCLEOTIDE SEQUENCE [LARGE SCALE GENOMIC DNA]</scope>
    <source>
        <strain evidence="3 4">CBS 101986</strain>
    </source>
</reference>
<protein>
    <recommendedName>
        <fullName evidence="2">Ricin B lectin domain-containing protein</fullName>
    </recommendedName>
</protein>
<organism evidence="3 4">
    <name type="scientific">Psilocybe cf. subviscida</name>
    <dbReference type="NCBI Taxonomy" id="2480587"/>
    <lineage>
        <taxon>Eukaryota</taxon>
        <taxon>Fungi</taxon>
        <taxon>Dikarya</taxon>
        <taxon>Basidiomycota</taxon>
        <taxon>Agaricomycotina</taxon>
        <taxon>Agaricomycetes</taxon>
        <taxon>Agaricomycetidae</taxon>
        <taxon>Agaricales</taxon>
        <taxon>Agaricineae</taxon>
        <taxon>Strophariaceae</taxon>
        <taxon>Psilocybe</taxon>
    </lineage>
</organism>
<dbReference type="Gene3D" id="2.80.10.50">
    <property type="match status" value="1"/>
</dbReference>
<evidence type="ECO:0000259" key="2">
    <source>
        <dbReference type="Pfam" id="PF14200"/>
    </source>
</evidence>
<keyword evidence="4" id="KW-1185">Reference proteome</keyword>
<evidence type="ECO:0000256" key="1">
    <source>
        <dbReference type="SAM" id="SignalP"/>
    </source>
</evidence>
<dbReference type="CDD" id="cd23714">
    <property type="entry name" value="beta-trefoil_Ricin_MtaL"/>
    <property type="match status" value="1"/>
</dbReference>
<comment type="caution">
    <text evidence="3">The sequence shown here is derived from an EMBL/GenBank/DDBJ whole genome shotgun (WGS) entry which is preliminary data.</text>
</comment>
<evidence type="ECO:0000313" key="3">
    <source>
        <dbReference type="EMBL" id="KAF5312944.1"/>
    </source>
</evidence>
<dbReference type="Pfam" id="PF14200">
    <property type="entry name" value="RicinB_lectin_2"/>
    <property type="match status" value="1"/>
</dbReference>
<dbReference type="AlphaFoldDB" id="A0A8H5EUK2"/>
<dbReference type="InterPro" id="IPR035992">
    <property type="entry name" value="Ricin_B-like_lectins"/>
</dbReference>
<keyword evidence="1" id="KW-0732">Signal</keyword>
<dbReference type="InterPro" id="IPR000772">
    <property type="entry name" value="Ricin_B_lectin"/>
</dbReference>
<gene>
    <name evidence="3" type="ORF">D9619_003830</name>
</gene>
<feature type="domain" description="Ricin B lectin" evidence="2">
    <location>
        <begin position="67"/>
        <end position="133"/>
    </location>
</feature>
<dbReference type="SUPFAM" id="SSF50370">
    <property type="entry name" value="Ricin B-like lectins"/>
    <property type="match status" value="1"/>
</dbReference>
<feature type="signal peptide" evidence="1">
    <location>
        <begin position="1"/>
        <end position="21"/>
    </location>
</feature>
<feature type="chain" id="PRO_5034441262" description="Ricin B lectin domain-containing protein" evidence="1">
    <location>
        <begin position="22"/>
        <end position="161"/>
    </location>
</feature>
<name>A0A8H5EUK2_9AGAR</name>
<accession>A0A8H5EUK2</accession>
<dbReference type="OrthoDB" id="3048202at2759"/>
<evidence type="ECO:0000313" key="4">
    <source>
        <dbReference type="Proteomes" id="UP000567179"/>
    </source>
</evidence>
<dbReference type="Proteomes" id="UP000567179">
    <property type="component" value="Unassembled WGS sequence"/>
</dbReference>